<evidence type="ECO:0000313" key="1">
    <source>
        <dbReference type="EMBL" id="GFY74483.1"/>
    </source>
</evidence>
<organism evidence="1 2">
    <name type="scientific">Trichonephila inaurata madagascariensis</name>
    <dbReference type="NCBI Taxonomy" id="2747483"/>
    <lineage>
        <taxon>Eukaryota</taxon>
        <taxon>Metazoa</taxon>
        <taxon>Ecdysozoa</taxon>
        <taxon>Arthropoda</taxon>
        <taxon>Chelicerata</taxon>
        <taxon>Arachnida</taxon>
        <taxon>Araneae</taxon>
        <taxon>Araneomorphae</taxon>
        <taxon>Entelegynae</taxon>
        <taxon>Araneoidea</taxon>
        <taxon>Nephilidae</taxon>
        <taxon>Trichonephila</taxon>
        <taxon>Trichonephila inaurata</taxon>
    </lineage>
</organism>
<sequence>MLVRTNLRILKIKLWSDQYFNVQRNLASWSSVAYAFNTKPSKVKSLKSQFLGESTGIFGYQELQEPYGFYLLKENAVGKADMLMREIKNPTRKRKMVRVFDELSDTLCKVADLAEFVRIAHPQERFSYAAKETSISISSFVEELNTNKELYD</sequence>
<name>A0A8X6YLC4_9ARAC</name>
<comment type="caution">
    <text evidence="1">The sequence shown here is derived from an EMBL/GenBank/DDBJ whole genome shotgun (WGS) entry which is preliminary data.</text>
</comment>
<evidence type="ECO:0000313" key="2">
    <source>
        <dbReference type="Proteomes" id="UP000886998"/>
    </source>
</evidence>
<protein>
    <submittedName>
        <fullName evidence="1">Mitochondrial intermediate peptidase</fullName>
    </submittedName>
</protein>
<accession>A0A8X6YLC4</accession>
<reference evidence="1" key="1">
    <citation type="submission" date="2020-08" db="EMBL/GenBank/DDBJ databases">
        <title>Multicomponent nature underlies the extraordinary mechanical properties of spider dragline silk.</title>
        <authorList>
            <person name="Kono N."/>
            <person name="Nakamura H."/>
            <person name="Mori M."/>
            <person name="Yoshida Y."/>
            <person name="Ohtoshi R."/>
            <person name="Malay A.D."/>
            <person name="Moran D.A.P."/>
            <person name="Tomita M."/>
            <person name="Numata K."/>
            <person name="Arakawa K."/>
        </authorList>
    </citation>
    <scope>NUCLEOTIDE SEQUENCE</scope>
</reference>
<dbReference type="Proteomes" id="UP000886998">
    <property type="component" value="Unassembled WGS sequence"/>
</dbReference>
<gene>
    <name evidence="1" type="primary">MIPEP</name>
    <name evidence="1" type="ORF">TNIN_426741</name>
</gene>
<dbReference type="OrthoDB" id="17530at2759"/>
<dbReference type="AlphaFoldDB" id="A0A8X6YLC4"/>
<dbReference type="SUPFAM" id="SSF55486">
    <property type="entry name" value="Metalloproteases ('zincins'), catalytic domain"/>
    <property type="match status" value="1"/>
</dbReference>
<keyword evidence="2" id="KW-1185">Reference proteome</keyword>
<proteinExistence type="predicted"/>
<dbReference type="EMBL" id="BMAV01020773">
    <property type="protein sequence ID" value="GFY74483.1"/>
    <property type="molecule type" value="Genomic_DNA"/>
</dbReference>